<evidence type="ECO:0000313" key="11">
    <source>
        <dbReference type="EMBL" id="GAA4620243.1"/>
    </source>
</evidence>
<keyword evidence="7" id="KW-0408">Iron</keyword>
<dbReference type="Gene3D" id="3.10.20.30">
    <property type="match status" value="1"/>
</dbReference>
<dbReference type="InterPro" id="IPR001041">
    <property type="entry name" value="2Fe-2S_ferredoxin-type"/>
</dbReference>
<dbReference type="CDD" id="cd06216">
    <property type="entry name" value="FNR_iron_sulfur_binding_2"/>
    <property type="match status" value="1"/>
</dbReference>
<keyword evidence="2" id="KW-0285">Flavoprotein</keyword>
<dbReference type="PANTHER" id="PTHR47354">
    <property type="entry name" value="NADH OXIDOREDUCTASE HCR"/>
    <property type="match status" value="1"/>
</dbReference>
<comment type="caution">
    <text evidence="11">The sequence shown here is derived from an EMBL/GenBank/DDBJ whole genome shotgun (WGS) entry which is preliminary data.</text>
</comment>
<dbReference type="Pfam" id="PF00175">
    <property type="entry name" value="NAD_binding_1"/>
    <property type="match status" value="1"/>
</dbReference>
<dbReference type="Proteomes" id="UP001501442">
    <property type="component" value="Unassembled WGS sequence"/>
</dbReference>
<dbReference type="InterPro" id="IPR008333">
    <property type="entry name" value="Cbr1-like_FAD-bd_dom"/>
</dbReference>
<dbReference type="InterPro" id="IPR017927">
    <property type="entry name" value="FAD-bd_FR_type"/>
</dbReference>
<dbReference type="InterPro" id="IPR001433">
    <property type="entry name" value="OxRdtase_FAD/NAD-bd"/>
</dbReference>
<dbReference type="CDD" id="cd00207">
    <property type="entry name" value="fer2"/>
    <property type="match status" value="1"/>
</dbReference>
<dbReference type="Pfam" id="PF00970">
    <property type="entry name" value="FAD_binding_6"/>
    <property type="match status" value="1"/>
</dbReference>
<dbReference type="InterPro" id="IPR012675">
    <property type="entry name" value="Beta-grasp_dom_sf"/>
</dbReference>
<keyword evidence="5" id="KW-0274">FAD</keyword>
<dbReference type="InterPro" id="IPR036010">
    <property type="entry name" value="2Fe-2S_ferredoxin-like_sf"/>
</dbReference>
<evidence type="ECO:0000256" key="3">
    <source>
        <dbReference type="ARBA" id="ARBA00022714"/>
    </source>
</evidence>
<keyword evidence="3" id="KW-0001">2Fe-2S</keyword>
<protein>
    <submittedName>
        <fullName evidence="11">NADPH oxidoreductase</fullName>
    </submittedName>
</protein>
<sequence>MGAGPIDGWDRAVDVLVAGASHGRSWTASGAAVRSAVLGGLADAVRWLTTPLLPDDYLALFDPLWCGRELKGRVEAIHAETADAATLVIRPGRGWVRHRPGQWVRIGVDIEGVRHWRSFSVSCPPGRPDGCITITVKADPDGLVSRYLVRQAAPGMIVHLTRPDGEFVLPEPPPRRLLFLTAGSGITPVRAMLHGLLTPAAARGAAEPGVADVVLLHSAPTPGDVIFGAELRALAARFPNLWLYERHTRTRGRLRPADLPALCPDWAERSAWVCGPAKMLDEAKEHWAGLPDRLHVEHFRPAAPAAGGEGGRIRFTRSGRETDADGGTPLLIAGEGAGVLMPSGCRMGICHSCVGRLASGQVRDLRTGQVHGEAGDLVQTCVSAAAGPVEIEL</sequence>
<keyword evidence="12" id="KW-1185">Reference proteome</keyword>
<dbReference type="PRINTS" id="PR00410">
    <property type="entry name" value="PHEHYDRXLASE"/>
</dbReference>
<proteinExistence type="predicted"/>
<dbReference type="SUPFAM" id="SSF63380">
    <property type="entry name" value="Riboflavin synthase domain-like"/>
    <property type="match status" value="1"/>
</dbReference>
<evidence type="ECO:0000313" key="12">
    <source>
        <dbReference type="Proteomes" id="UP001501442"/>
    </source>
</evidence>
<evidence type="ECO:0000256" key="8">
    <source>
        <dbReference type="ARBA" id="ARBA00023014"/>
    </source>
</evidence>
<dbReference type="RefSeq" id="WP_345428584.1">
    <property type="nucleotide sequence ID" value="NZ_BAABHK010000001.1"/>
</dbReference>
<accession>A0ABP8U4A9</accession>
<dbReference type="InterPro" id="IPR017938">
    <property type="entry name" value="Riboflavin_synthase-like_b-brl"/>
</dbReference>
<evidence type="ECO:0000256" key="6">
    <source>
        <dbReference type="ARBA" id="ARBA00023002"/>
    </source>
</evidence>
<evidence type="ECO:0000256" key="5">
    <source>
        <dbReference type="ARBA" id="ARBA00022827"/>
    </source>
</evidence>
<dbReference type="PROSITE" id="PS51384">
    <property type="entry name" value="FAD_FR"/>
    <property type="match status" value="1"/>
</dbReference>
<dbReference type="InterPro" id="IPR050415">
    <property type="entry name" value="MRET"/>
</dbReference>
<dbReference type="PROSITE" id="PS51085">
    <property type="entry name" value="2FE2S_FER_2"/>
    <property type="match status" value="1"/>
</dbReference>
<evidence type="ECO:0000256" key="4">
    <source>
        <dbReference type="ARBA" id="ARBA00022723"/>
    </source>
</evidence>
<keyword evidence="8" id="KW-0411">Iron-sulfur</keyword>
<keyword evidence="6" id="KW-0560">Oxidoreductase</keyword>
<gene>
    <name evidence="11" type="ORF">GCM10023196_003440</name>
</gene>
<dbReference type="EMBL" id="BAABHK010000001">
    <property type="protein sequence ID" value="GAA4620243.1"/>
    <property type="molecule type" value="Genomic_DNA"/>
</dbReference>
<comment type="cofactor">
    <cofactor evidence="1">
        <name>FAD</name>
        <dbReference type="ChEBI" id="CHEBI:57692"/>
    </cofactor>
</comment>
<dbReference type="SUPFAM" id="SSF54292">
    <property type="entry name" value="2Fe-2S ferredoxin-like"/>
    <property type="match status" value="1"/>
</dbReference>
<dbReference type="PANTHER" id="PTHR47354:SF6">
    <property type="entry name" value="NADH OXIDOREDUCTASE HCR"/>
    <property type="match status" value="1"/>
</dbReference>
<organism evidence="11 12">
    <name type="scientific">Actinoallomurus vinaceus</name>
    <dbReference type="NCBI Taxonomy" id="1080074"/>
    <lineage>
        <taxon>Bacteria</taxon>
        <taxon>Bacillati</taxon>
        <taxon>Actinomycetota</taxon>
        <taxon>Actinomycetes</taxon>
        <taxon>Streptosporangiales</taxon>
        <taxon>Thermomonosporaceae</taxon>
        <taxon>Actinoallomurus</taxon>
    </lineage>
</organism>
<evidence type="ECO:0000256" key="2">
    <source>
        <dbReference type="ARBA" id="ARBA00022630"/>
    </source>
</evidence>
<keyword evidence="4" id="KW-0479">Metal-binding</keyword>
<feature type="domain" description="2Fe-2S ferredoxin-type" evidence="9">
    <location>
        <begin position="311"/>
        <end position="393"/>
    </location>
</feature>
<evidence type="ECO:0000259" key="9">
    <source>
        <dbReference type="PROSITE" id="PS51085"/>
    </source>
</evidence>
<dbReference type="SUPFAM" id="SSF52343">
    <property type="entry name" value="Ferredoxin reductase-like, C-terminal NADP-linked domain"/>
    <property type="match status" value="1"/>
</dbReference>
<name>A0ABP8U4A9_9ACTN</name>
<dbReference type="Pfam" id="PF00111">
    <property type="entry name" value="Fer2"/>
    <property type="match status" value="1"/>
</dbReference>
<reference evidence="12" key="1">
    <citation type="journal article" date="2019" name="Int. J. Syst. Evol. Microbiol.">
        <title>The Global Catalogue of Microorganisms (GCM) 10K type strain sequencing project: providing services to taxonomists for standard genome sequencing and annotation.</title>
        <authorList>
            <consortium name="The Broad Institute Genomics Platform"/>
            <consortium name="The Broad Institute Genome Sequencing Center for Infectious Disease"/>
            <person name="Wu L."/>
            <person name="Ma J."/>
        </authorList>
    </citation>
    <scope>NUCLEOTIDE SEQUENCE [LARGE SCALE GENOMIC DNA]</scope>
    <source>
        <strain evidence="12">JCM 17939</strain>
    </source>
</reference>
<evidence type="ECO:0000256" key="7">
    <source>
        <dbReference type="ARBA" id="ARBA00023004"/>
    </source>
</evidence>
<dbReference type="Gene3D" id="3.40.50.80">
    <property type="entry name" value="Nucleotide-binding domain of ferredoxin-NADP reductase (FNR) module"/>
    <property type="match status" value="1"/>
</dbReference>
<feature type="domain" description="FAD-binding FR-type" evidence="10">
    <location>
        <begin position="67"/>
        <end position="170"/>
    </location>
</feature>
<evidence type="ECO:0000259" key="10">
    <source>
        <dbReference type="PROSITE" id="PS51384"/>
    </source>
</evidence>
<dbReference type="Gene3D" id="2.40.30.10">
    <property type="entry name" value="Translation factors"/>
    <property type="match status" value="1"/>
</dbReference>
<evidence type="ECO:0000256" key="1">
    <source>
        <dbReference type="ARBA" id="ARBA00001974"/>
    </source>
</evidence>
<dbReference type="InterPro" id="IPR039261">
    <property type="entry name" value="FNR_nucleotide-bd"/>
</dbReference>